<feature type="transmembrane region" description="Helical" evidence="3">
    <location>
        <begin position="225"/>
        <end position="246"/>
    </location>
</feature>
<dbReference type="SMART" id="SM00267">
    <property type="entry name" value="GGDEF"/>
    <property type="match status" value="1"/>
</dbReference>
<accession>A0ABV3RF51</accession>
<comment type="catalytic activity">
    <reaction evidence="2">
        <text>2 GTP = 3',3'-c-di-GMP + 2 diphosphate</text>
        <dbReference type="Rhea" id="RHEA:24898"/>
        <dbReference type="ChEBI" id="CHEBI:33019"/>
        <dbReference type="ChEBI" id="CHEBI:37565"/>
        <dbReference type="ChEBI" id="CHEBI:58805"/>
        <dbReference type="EC" id="2.7.7.65"/>
    </reaction>
</comment>
<dbReference type="EC" id="2.7.7.65" evidence="1"/>
<dbReference type="InterPro" id="IPR011623">
    <property type="entry name" value="7TMR_DISM_rcpt_extracell_dom1"/>
</dbReference>
<feature type="domain" description="GGDEF" evidence="4">
    <location>
        <begin position="355"/>
        <end position="488"/>
    </location>
</feature>
<dbReference type="Proteomes" id="UP001556118">
    <property type="component" value="Unassembled WGS sequence"/>
</dbReference>
<feature type="transmembrane region" description="Helical" evidence="3">
    <location>
        <begin position="258"/>
        <end position="279"/>
    </location>
</feature>
<keyword evidence="3" id="KW-0472">Membrane</keyword>
<feature type="transmembrane region" description="Helical" evidence="3">
    <location>
        <begin position="99"/>
        <end position="117"/>
    </location>
</feature>
<dbReference type="Pfam" id="PF07695">
    <property type="entry name" value="7TMR-DISM_7TM"/>
    <property type="match status" value="1"/>
</dbReference>
<dbReference type="InterPro" id="IPR043128">
    <property type="entry name" value="Rev_trsase/Diguanyl_cyclase"/>
</dbReference>
<dbReference type="InterPro" id="IPR050469">
    <property type="entry name" value="Diguanylate_Cyclase"/>
</dbReference>
<feature type="transmembrane region" description="Helical" evidence="3">
    <location>
        <begin position="285"/>
        <end position="304"/>
    </location>
</feature>
<organism evidence="5 6">
    <name type="scientific">Novosphingobium rhizovicinum</name>
    <dbReference type="NCBI Taxonomy" id="3228928"/>
    <lineage>
        <taxon>Bacteria</taxon>
        <taxon>Pseudomonadati</taxon>
        <taxon>Pseudomonadota</taxon>
        <taxon>Alphaproteobacteria</taxon>
        <taxon>Sphingomonadales</taxon>
        <taxon>Sphingomonadaceae</taxon>
        <taxon>Novosphingobium</taxon>
    </lineage>
</organism>
<proteinExistence type="predicted"/>
<evidence type="ECO:0000256" key="2">
    <source>
        <dbReference type="ARBA" id="ARBA00034247"/>
    </source>
</evidence>
<sequence>MRLPVAAEAANRGGWLVVHNTRFESMSAIFAYSDGSADVQTIHEGAFRDRWHIGGQLGFSSRVGIPVTGAWLRIEGLENYDLLRVRFLPGEAAARQFELSALAIGAALALLAIAAAYNVGLAVFLRRQFFLWHGCWAASVLVWGIVWSQSGLVLFPAMAGTISARLATILACLAVMFAAFSSAAALRSALPETARRSVVGLGLLVAALGIGASLPGAALQVYGTLLAIATLLTLTAVAISIGTAWWRGHAEGRDMAISWAFPMIVLGTTQLVDLDTFLWGGGAQIAVLFASAFQTLCLSSLATARLSALRVERDTAVAAGNALAELADRDPLTGLLNRRGFVTRCEQAFGDQKTIPFGLLLIDVDHFKRVNDRFGHEAGDALLVSFGEKLRSLEQRYPCLAGRLGGEEFVLGVTGLSRHALGLFAEVTREELNTCDHSTRASLPAVTVSIGVAEGVADGPFRKLYGKADRALYAAKHAGRNTVVFASGSIEVPGAQISFFELGE</sequence>
<dbReference type="InterPro" id="IPR029787">
    <property type="entry name" value="Nucleotide_cyclase"/>
</dbReference>
<protein>
    <recommendedName>
        <fullName evidence="1">diguanylate cyclase</fullName>
        <ecNumber evidence="1">2.7.7.65</ecNumber>
    </recommendedName>
</protein>
<feature type="transmembrane region" description="Helical" evidence="3">
    <location>
        <begin position="198"/>
        <end position="219"/>
    </location>
</feature>
<dbReference type="InterPro" id="IPR000160">
    <property type="entry name" value="GGDEF_dom"/>
</dbReference>
<name>A0ABV3RF51_9SPHN</name>
<evidence type="ECO:0000313" key="6">
    <source>
        <dbReference type="Proteomes" id="UP001556118"/>
    </source>
</evidence>
<evidence type="ECO:0000313" key="5">
    <source>
        <dbReference type="EMBL" id="MEW9856582.1"/>
    </source>
</evidence>
<feature type="transmembrane region" description="Helical" evidence="3">
    <location>
        <begin position="166"/>
        <end position="186"/>
    </location>
</feature>
<dbReference type="EMBL" id="JBFNXR010000052">
    <property type="protein sequence ID" value="MEW9856582.1"/>
    <property type="molecule type" value="Genomic_DNA"/>
</dbReference>
<dbReference type="Gene3D" id="3.30.70.270">
    <property type="match status" value="1"/>
</dbReference>
<dbReference type="CDD" id="cd01949">
    <property type="entry name" value="GGDEF"/>
    <property type="match status" value="1"/>
</dbReference>
<dbReference type="PANTHER" id="PTHR45138:SF9">
    <property type="entry name" value="DIGUANYLATE CYCLASE DGCM-RELATED"/>
    <property type="match status" value="1"/>
</dbReference>
<dbReference type="SUPFAM" id="SSF55073">
    <property type="entry name" value="Nucleotide cyclase"/>
    <property type="match status" value="1"/>
</dbReference>
<comment type="caution">
    <text evidence="5">The sequence shown here is derived from an EMBL/GenBank/DDBJ whole genome shotgun (WGS) entry which is preliminary data.</text>
</comment>
<dbReference type="NCBIfam" id="TIGR00254">
    <property type="entry name" value="GGDEF"/>
    <property type="match status" value="1"/>
</dbReference>
<keyword evidence="3" id="KW-0812">Transmembrane</keyword>
<keyword evidence="3" id="KW-1133">Transmembrane helix</keyword>
<gene>
    <name evidence="5" type="ORF">ABUH87_15690</name>
</gene>
<evidence type="ECO:0000256" key="3">
    <source>
        <dbReference type="SAM" id="Phobius"/>
    </source>
</evidence>
<feature type="transmembrane region" description="Helical" evidence="3">
    <location>
        <begin position="129"/>
        <end position="146"/>
    </location>
</feature>
<dbReference type="RefSeq" id="WP_367775042.1">
    <property type="nucleotide sequence ID" value="NZ_JBFNXR010000052.1"/>
</dbReference>
<evidence type="ECO:0000259" key="4">
    <source>
        <dbReference type="PROSITE" id="PS50887"/>
    </source>
</evidence>
<reference evidence="5 6" key="1">
    <citation type="submission" date="2024-06" db="EMBL/GenBank/DDBJ databases">
        <title>Novosphingobium rhizovicinus M1R2S20.</title>
        <authorList>
            <person name="Sun J.-Q."/>
        </authorList>
    </citation>
    <scope>NUCLEOTIDE SEQUENCE [LARGE SCALE GENOMIC DNA]</scope>
    <source>
        <strain evidence="5 6">M1R2S20</strain>
    </source>
</reference>
<dbReference type="Pfam" id="PF00990">
    <property type="entry name" value="GGDEF"/>
    <property type="match status" value="1"/>
</dbReference>
<dbReference type="PROSITE" id="PS50887">
    <property type="entry name" value="GGDEF"/>
    <property type="match status" value="1"/>
</dbReference>
<dbReference type="PANTHER" id="PTHR45138">
    <property type="entry name" value="REGULATORY COMPONENTS OF SENSORY TRANSDUCTION SYSTEM"/>
    <property type="match status" value="1"/>
</dbReference>
<evidence type="ECO:0000256" key="1">
    <source>
        <dbReference type="ARBA" id="ARBA00012528"/>
    </source>
</evidence>
<keyword evidence="6" id="KW-1185">Reference proteome</keyword>